<dbReference type="Proteomes" id="UP000549052">
    <property type="component" value="Unassembled WGS sequence"/>
</dbReference>
<proteinExistence type="predicted"/>
<evidence type="ECO:0000313" key="2">
    <source>
        <dbReference type="EMBL" id="MBA8881414.1"/>
    </source>
</evidence>
<evidence type="ECO:0000259" key="1">
    <source>
        <dbReference type="Pfam" id="PF00696"/>
    </source>
</evidence>
<comment type="caution">
    <text evidence="2">The sequence shown here is derived from an EMBL/GenBank/DDBJ whole genome shotgun (WGS) entry which is preliminary data.</text>
</comment>
<dbReference type="SUPFAM" id="SSF53633">
    <property type="entry name" value="Carbamate kinase-like"/>
    <property type="match status" value="1"/>
</dbReference>
<keyword evidence="3" id="KW-1185">Reference proteome</keyword>
<dbReference type="InterPro" id="IPR036393">
    <property type="entry name" value="AceGlu_kinase-like_sf"/>
</dbReference>
<dbReference type="InterPro" id="IPR001048">
    <property type="entry name" value="Asp/Glu/Uridylate_kinase"/>
</dbReference>
<gene>
    <name evidence="2" type="ORF">FHW16_005155</name>
</gene>
<keyword evidence="2" id="KW-0418">Kinase</keyword>
<evidence type="ECO:0000313" key="3">
    <source>
        <dbReference type="Proteomes" id="UP000549052"/>
    </source>
</evidence>
<dbReference type="Gene3D" id="3.40.1160.10">
    <property type="entry name" value="Acetylglutamate kinase-like"/>
    <property type="match status" value="1"/>
</dbReference>
<accession>A0A839EV83</accession>
<dbReference type="Pfam" id="PF00696">
    <property type="entry name" value="AA_kinase"/>
    <property type="match status" value="1"/>
</dbReference>
<organism evidence="2 3">
    <name type="scientific">Phyllobacterium myrsinacearum</name>
    <dbReference type="NCBI Taxonomy" id="28101"/>
    <lineage>
        <taxon>Bacteria</taxon>
        <taxon>Pseudomonadati</taxon>
        <taxon>Pseudomonadota</taxon>
        <taxon>Alphaproteobacteria</taxon>
        <taxon>Hyphomicrobiales</taxon>
        <taxon>Phyllobacteriaceae</taxon>
        <taxon>Phyllobacterium</taxon>
    </lineage>
</organism>
<protein>
    <submittedName>
        <fullName evidence="2">Aspartokinase-like uncharacterized kinase</fullName>
    </submittedName>
</protein>
<keyword evidence="2" id="KW-0808">Transferase</keyword>
<reference evidence="2 3" key="1">
    <citation type="submission" date="2020-07" db="EMBL/GenBank/DDBJ databases">
        <title>Genomic Encyclopedia of Type Strains, Phase IV (KMG-V): Genome sequencing to study the core and pangenomes of soil and plant-associated prokaryotes.</title>
        <authorList>
            <person name="Whitman W."/>
        </authorList>
    </citation>
    <scope>NUCLEOTIDE SEQUENCE [LARGE SCALE GENOMIC DNA]</scope>
    <source>
        <strain evidence="2 3">AN3</strain>
    </source>
</reference>
<name>A0A839EV83_9HYPH</name>
<dbReference type="EMBL" id="JACGXN010000014">
    <property type="protein sequence ID" value="MBA8881414.1"/>
    <property type="molecule type" value="Genomic_DNA"/>
</dbReference>
<dbReference type="AlphaFoldDB" id="A0A839EV83"/>
<sequence>MKPLVVKLGGSTAGHEEMRRWIDVLVNATFPLIIVPGGGPFADQVRVSQKRLGYSNEAAHAMAILAMDQFGIAVAECHERLRPARSVAETSIMLEAGSVPVWLPSLMTIGAPDIPMSWDVTSDSLSAWLAGQLKADALLLIKQTDEHQYYSSVADLAAAGIVDAVLPDVLADATSLHVAGPAMLDQLDLPLAAVPGRAMMRNRHFEVTGEQ</sequence>
<dbReference type="RefSeq" id="WP_182551995.1">
    <property type="nucleotide sequence ID" value="NZ_JACGXN010000014.1"/>
</dbReference>
<dbReference type="GO" id="GO:0016301">
    <property type="term" value="F:kinase activity"/>
    <property type="evidence" value="ECO:0007669"/>
    <property type="project" value="UniProtKB-KW"/>
</dbReference>
<feature type="domain" description="Aspartate/glutamate/uridylate kinase" evidence="1">
    <location>
        <begin position="3"/>
        <end position="145"/>
    </location>
</feature>